<dbReference type="Proteomes" id="UP000185696">
    <property type="component" value="Unassembled WGS sequence"/>
</dbReference>
<gene>
    <name evidence="2" type="ORF">BLA60_40300</name>
</gene>
<evidence type="ECO:0000256" key="1">
    <source>
        <dbReference type="SAM" id="MobiDB-lite"/>
    </source>
</evidence>
<dbReference type="AlphaFoldDB" id="A0A7Z1AT90"/>
<evidence type="ECO:0008006" key="4">
    <source>
        <dbReference type="Google" id="ProtNLM"/>
    </source>
</evidence>
<protein>
    <recommendedName>
        <fullName evidence="4">YbaB/EbfC DNA-binding family protein</fullName>
    </recommendedName>
</protein>
<organism evidence="2 3">
    <name type="scientific">Actinophytocola xinjiangensis</name>
    <dbReference type="NCBI Taxonomy" id="485602"/>
    <lineage>
        <taxon>Bacteria</taxon>
        <taxon>Bacillati</taxon>
        <taxon>Actinomycetota</taxon>
        <taxon>Actinomycetes</taxon>
        <taxon>Pseudonocardiales</taxon>
        <taxon>Pseudonocardiaceae</taxon>
    </lineage>
</organism>
<dbReference type="EMBL" id="MSIF01000042">
    <property type="protein sequence ID" value="OLF04535.1"/>
    <property type="molecule type" value="Genomic_DNA"/>
</dbReference>
<reference evidence="2 3" key="1">
    <citation type="submission" date="2016-12" db="EMBL/GenBank/DDBJ databases">
        <title>The draft genome sequence of Actinophytocola xinjiangensis.</title>
        <authorList>
            <person name="Wang W."/>
            <person name="Yuan L."/>
        </authorList>
    </citation>
    <scope>NUCLEOTIDE SEQUENCE [LARGE SCALE GENOMIC DNA]</scope>
    <source>
        <strain evidence="2 3">CGMCC 4.4663</strain>
    </source>
</reference>
<comment type="caution">
    <text evidence="2">The sequence shown here is derived from an EMBL/GenBank/DDBJ whole genome shotgun (WGS) entry which is preliminary data.</text>
</comment>
<keyword evidence="3" id="KW-1185">Reference proteome</keyword>
<proteinExistence type="predicted"/>
<name>A0A7Z1AT90_9PSEU</name>
<evidence type="ECO:0000313" key="3">
    <source>
        <dbReference type="Proteomes" id="UP000185696"/>
    </source>
</evidence>
<sequence>MSGLMRLYDLEPEQDAPPRNARHDHFAQVLVGVGLGVVGADETGRLTEVSLDGRVLRVMSQDSVARYLVEAVNAVQDAVHHRLVEQRRQQWPGTK</sequence>
<evidence type="ECO:0000313" key="2">
    <source>
        <dbReference type="EMBL" id="OLF04535.1"/>
    </source>
</evidence>
<feature type="region of interest" description="Disordered" evidence="1">
    <location>
        <begin position="1"/>
        <end position="20"/>
    </location>
</feature>
<accession>A0A7Z1AT90</accession>